<evidence type="ECO:0000313" key="1">
    <source>
        <dbReference type="EMBL" id="MBB5135724.1"/>
    </source>
</evidence>
<protein>
    <submittedName>
        <fullName evidence="1">Uncharacterized protein</fullName>
    </submittedName>
</protein>
<comment type="caution">
    <text evidence="1">The sequence shown here is derived from an EMBL/GenBank/DDBJ whole genome shotgun (WGS) entry which is preliminary data.</text>
</comment>
<evidence type="ECO:0000313" key="2">
    <source>
        <dbReference type="Proteomes" id="UP000578449"/>
    </source>
</evidence>
<gene>
    <name evidence="1" type="ORF">HNP84_005468</name>
</gene>
<dbReference type="EMBL" id="JACHGN010000012">
    <property type="protein sequence ID" value="MBB5135724.1"/>
    <property type="molecule type" value="Genomic_DNA"/>
</dbReference>
<proteinExistence type="predicted"/>
<accession>A0A840P362</accession>
<dbReference type="Proteomes" id="UP000578449">
    <property type="component" value="Unassembled WGS sequence"/>
</dbReference>
<organism evidence="1 2">
    <name type="scientific">Thermocatellispora tengchongensis</name>
    <dbReference type="NCBI Taxonomy" id="1073253"/>
    <lineage>
        <taxon>Bacteria</taxon>
        <taxon>Bacillati</taxon>
        <taxon>Actinomycetota</taxon>
        <taxon>Actinomycetes</taxon>
        <taxon>Streptosporangiales</taxon>
        <taxon>Streptosporangiaceae</taxon>
        <taxon>Thermocatellispora</taxon>
    </lineage>
</organism>
<keyword evidence="2" id="KW-1185">Reference proteome</keyword>
<dbReference type="AlphaFoldDB" id="A0A840P362"/>
<reference evidence="1 2" key="1">
    <citation type="submission" date="2020-08" db="EMBL/GenBank/DDBJ databases">
        <title>Genomic Encyclopedia of Type Strains, Phase IV (KMG-IV): sequencing the most valuable type-strain genomes for metagenomic binning, comparative biology and taxonomic classification.</title>
        <authorList>
            <person name="Goeker M."/>
        </authorList>
    </citation>
    <scope>NUCLEOTIDE SEQUENCE [LARGE SCALE GENOMIC DNA]</scope>
    <source>
        <strain evidence="1 2">DSM 45615</strain>
    </source>
</reference>
<sequence>MSSDPERHRARSRLQIVNLQTMNLQTVNNLQTVILQTVMTTLPRARPSSWYLTASGISAKG</sequence>
<name>A0A840P362_9ACTN</name>